<organism evidence="3 4">
    <name type="scientific">Moorena bouillonii PNG</name>
    <dbReference type="NCBI Taxonomy" id="568701"/>
    <lineage>
        <taxon>Bacteria</taxon>
        <taxon>Bacillati</taxon>
        <taxon>Cyanobacteriota</taxon>
        <taxon>Cyanophyceae</taxon>
        <taxon>Coleofasciculales</taxon>
        <taxon>Coleofasciculaceae</taxon>
        <taxon>Moorena</taxon>
    </lineage>
</organism>
<accession>A0A1U7N952</accession>
<name>A0A1U7N952_9CYAN</name>
<dbReference type="PANTHER" id="PTHR44068">
    <property type="entry name" value="ZGC:194242"/>
    <property type="match status" value="1"/>
</dbReference>
<dbReference type="EMBL" id="MKZS01000001">
    <property type="protein sequence ID" value="OLT62469.1"/>
    <property type="molecule type" value="Genomic_DNA"/>
</dbReference>
<dbReference type="PANTHER" id="PTHR44068:SF11">
    <property type="entry name" value="GERANYL DIPHOSPHATE 2-C-METHYLTRANSFERASE"/>
    <property type="match status" value="1"/>
</dbReference>
<dbReference type="InterPro" id="IPR050447">
    <property type="entry name" value="Erg6_SMT_methyltransf"/>
</dbReference>
<dbReference type="Gene3D" id="3.40.50.150">
    <property type="entry name" value="Vaccinia Virus protein VP39"/>
    <property type="match status" value="1"/>
</dbReference>
<dbReference type="AlphaFoldDB" id="A0A1U7N952"/>
<evidence type="ECO:0000256" key="1">
    <source>
        <dbReference type="ARBA" id="ARBA00022679"/>
    </source>
</evidence>
<evidence type="ECO:0000313" key="3">
    <source>
        <dbReference type="EMBL" id="OLT62469.1"/>
    </source>
</evidence>
<dbReference type="InterPro" id="IPR013216">
    <property type="entry name" value="Methyltransf_11"/>
</dbReference>
<dbReference type="Pfam" id="PF08241">
    <property type="entry name" value="Methyltransf_11"/>
    <property type="match status" value="1"/>
</dbReference>
<protein>
    <recommendedName>
        <fullName evidence="2">Methyltransferase type 11 domain-containing protein</fullName>
    </recommendedName>
</protein>
<proteinExistence type="predicted"/>
<comment type="caution">
    <text evidence="3">The sequence shown here is derived from an EMBL/GenBank/DDBJ whole genome shotgun (WGS) entry which is preliminary data.</text>
</comment>
<dbReference type="Proteomes" id="UP000186657">
    <property type="component" value="Unassembled WGS sequence"/>
</dbReference>
<evidence type="ECO:0000313" key="4">
    <source>
        <dbReference type="Proteomes" id="UP000186657"/>
    </source>
</evidence>
<reference evidence="3 4" key="1">
    <citation type="submission" date="2016-10" db="EMBL/GenBank/DDBJ databases">
        <title>Comparative genomics uncovers the prolific and rare metabolic potential of the cyanobacterial genus Moorea.</title>
        <authorList>
            <person name="Leao T."/>
            <person name="Castelao G."/>
            <person name="Korobeynikov A."/>
            <person name="Monroe E.A."/>
            <person name="Podell S."/>
            <person name="Glukhov E."/>
            <person name="Allen E."/>
            <person name="Gerwick W.H."/>
            <person name="Gerwick L."/>
        </authorList>
    </citation>
    <scope>NUCLEOTIDE SEQUENCE [LARGE SCALE GENOMIC DNA]</scope>
    <source>
        <strain evidence="3 4">PNG5-198</strain>
    </source>
</reference>
<keyword evidence="4" id="KW-1185">Reference proteome</keyword>
<dbReference type="RefSeq" id="WP_075904519.1">
    <property type="nucleotide sequence ID" value="NZ_MKZS01000001.1"/>
</dbReference>
<dbReference type="InterPro" id="IPR029063">
    <property type="entry name" value="SAM-dependent_MTases_sf"/>
</dbReference>
<sequence>MANLSVIDTFNQSYFDSKDMDLFYRRVSGEHTHCGIFEHPNEDVYIAKKRTTEYMTSLLTLDRDSHLLDLGSGYGGAARYIAKEFGCQVSCINLSEQQNAINIDRNQEEGLSDLVHVHQGSFEKLPFSDSKFNAAWAQDSLFYSDTQLQAFREAHRVLVKGGEFIACTYFFGGNYPSPEEVNKVVDWYTGGGIHKVYFLHIDDYRKVADEIGMAEVQVIDLTHHISVNYWQILKKMEEIQADEQLWSDEFFEKKKQRLLDCAEVGKSGLLQWGILHYRKEN</sequence>
<evidence type="ECO:0000259" key="2">
    <source>
        <dbReference type="Pfam" id="PF08241"/>
    </source>
</evidence>
<dbReference type="CDD" id="cd02440">
    <property type="entry name" value="AdoMet_MTases"/>
    <property type="match status" value="1"/>
</dbReference>
<keyword evidence="1" id="KW-0808">Transferase</keyword>
<dbReference type="SUPFAM" id="SSF53335">
    <property type="entry name" value="S-adenosyl-L-methionine-dependent methyltransferases"/>
    <property type="match status" value="1"/>
</dbReference>
<gene>
    <name evidence="3" type="ORF">BJP37_29030</name>
</gene>
<dbReference type="GO" id="GO:0008757">
    <property type="term" value="F:S-adenosylmethionine-dependent methyltransferase activity"/>
    <property type="evidence" value="ECO:0007669"/>
    <property type="project" value="InterPro"/>
</dbReference>
<feature type="domain" description="Methyltransferase type 11" evidence="2">
    <location>
        <begin position="68"/>
        <end position="165"/>
    </location>
</feature>